<organism evidence="2 3">
    <name type="scientific">Chloroflexus islandicus</name>
    <dbReference type="NCBI Taxonomy" id="1707952"/>
    <lineage>
        <taxon>Bacteria</taxon>
        <taxon>Bacillati</taxon>
        <taxon>Chloroflexota</taxon>
        <taxon>Chloroflexia</taxon>
        <taxon>Chloroflexales</taxon>
        <taxon>Chloroflexineae</taxon>
        <taxon>Chloroflexaceae</taxon>
        <taxon>Chloroflexus</taxon>
    </lineage>
</organism>
<feature type="domain" description="Amidohydrolase 3" evidence="1">
    <location>
        <begin position="58"/>
        <end position="540"/>
    </location>
</feature>
<evidence type="ECO:0000313" key="3">
    <source>
        <dbReference type="Proteomes" id="UP000078287"/>
    </source>
</evidence>
<dbReference type="InterPro" id="IPR011059">
    <property type="entry name" value="Metal-dep_hydrolase_composite"/>
</dbReference>
<dbReference type="Pfam" id="PF07969">
    <property type="entry name" value="Amidohydro_3"/>
    <property type="match status" value="1"/>
</dbReference>
<gene>
    <name evidence="2" type="ORF">A6A03_17185</name>
</gene>
<dbReference type="SUPFAM" id="SSF51556">
    <property type="entry name" value="Metallo-dependent hydrolases"/>
    <property type="match status" value="1"/>
</dbReference>
<dbReference type="InterPro" id="IPR033932">
    <property type="entry name" value="YtcJ-like"/>
</dbReference>
<dbReference type="Gene3D" id="2.30.40.10">
    <property type="entry name" value="Urease, subunit C, domain 1"/>
    <property type="match status" value="1"/>
</dbReference>
<evidence type="ECO:0000259" key="1">
    <source>
        <dbReference type="Pfam" id="PF07969"/>
    </source>
</evidence>
<dbReference type="Gene3D" id="3.20.20.140">
    <property type="entry name" value="Metal-dependent hydrolases"/>
    <property type="match status" value="1"/>
</dbReference>
<dbReference type="STRING" id="1707952.A6A03_17185"/>
<dbReference type="CDD" id="cd01300">
    <property type="entry name" value="YtcJ_like"/>
    <property type="match status" value="1"/>
</dbReference>
<dbReference type="InterPro" id="IPR032466">
    <property type="entry name" value="Metal_Hydrolase"/>
</dbReference>
<keyword evidence="2" id="KW-0378">Hydrolase</keyword>
<dbReference type="EMBL" id="LWQS01000069">
    <property type="protein sequence ID" value="OAN44284.1"/>
    <property type="molecule type" value="Genomic_DNA"/>
</dbReference>
<dbReference type="PANTHER" id="PTHR22642:SF2">
    <property type="entry name" value="PROTEIN LONG AFTER FAR-RED 3"/>
    <property type="match status" value="1"/>
</dbReference>
<dbReference type="RefSeq" id="WP_066789456.1">
    <property type="nucleotide sequence ID" value="NZ_LWQS01000069.1"/>
</dbReference>
<dbReference type="Gene3D" id="3.10.310.70">
    <property type="match status" value="1"/>
</dbReference>
<sequence length="545" mass="59677">MLLARDLAPDLILHNAAISTLNPALPRCSAIACKDGRIVAVGDDADVLALAGPATRRIDLGGRTVIPGINDAHNHMLEMGLKLRRIGLDDCTSIAEMVERVRAVAAHTPAGQWIVGEGWNESLFREGRLPNRHDLDAATTAHPVLLKRFFNMDVVNTRALELAGVTAATPDPAGGKIEREADGAPTGILRAAAKELCRRLLPAPTQAECVEGLEAAGRAYLSYGITSILDPGLQPWEIQAYLAARRAGRLPVRANLLVSWHGFRESETRAELEARAAALGGLSGLGDEWLRIGALKMAIDGGTTSHTAWMFQPFLGEDRVYDYNRLDPEDLVEFFTRGHTLGWDIGIHAIGDRAHHEAARAFAEVIAAHPREHRHNLIHGYFATEESLQHMARQGLAVVIQPTFIYYEGDDLFRDVGPELAARYKPMRTYLDRGIRVVATSDVPSTVHFNPFIGLYALVTRKSWKGTPIAPDQAVSREEALYAYTVAGAWLTREEHLKGPLAPGMLADMAVLDRDYFTCPAEEIKDIQVELTILGGQVVYERNAA</sequence>
<dbReference type="InterPro" id="IPR013108">
    <property type="entry name" value="Amidohydro_3"/>
</dbReference>
<protein>
    <submittedName>
        <fullName evidence="2">Amidohydrolase</fullName>
    </submittedName>
</protein>
<comment type="caution">
    <text evidence="2">The sequence shown here is derived from an EMBL/GenBank/DDBJ whole genome shotgun (WGS) entry which is preliminary data.</text>
</comment>
<dbReference type="GO" id="GO:0016810">
    <property type="term" value="F:hydrolase activity, acting on carbon-nitrogen (but not peptide) bonds"/>
    <property type="evidence" value="ECO:0007669"/>
    <property type="project" value="InterPro"/>
</dbReference>
<accession>A0A178M8R5</accession>
<reference evidence="2 3" key="1">
    <citation type="submission" date="2016-04" db="EMBL/GenBank/DDBJ databases">
        <title>Chloroflexus islandicus sp. nov., a thermophilic filamentous anoxygenic phototrophic bacterium from geyser Strokkur (Iceland).</title>
        <authorList>
            <person name="Gaisin V.A."/>
            <person name="Kalashnikov A.M."/>
            <person name="Sukhacheva M.V."/>
            <person name="Grouzdev D.S."/>
            <person name="Ivanov T.M."/>
            <person name="Kuznetsov B."/>
            <person name="Gorlenko V.M."/>
        </authorList>
    </citation>
    <scope>NUCLEOTIDE SEQUENCE [LARGE SCALE GENOMIC DNA]</scope>
    <source>
        <strain evidence="3">isl-2</strain>
    </source>
</reference>
<keyword evidence="3" id="KW-1185">Reference proteome</keyword>
<dbReference type="PANTHER" id="PTHR22642">
    <property type="entry name" value="IMIDAZOLONEPROPIONASE"/>
    <property type="match status" value="1"/>
</dbReference>
<dbReference type="SUPFAM" id="SSF51338">
    <property type="entry name" value="Composite domain of metallo-dependent hydrolases"/>
    <property type="match status" value="1"/>
</dbReference>
<proteinExistence type="predicted"/>
<dbReference type="Proteomes" id="UP000078287">
    <property type="component" value="Unassembled WGS sequence"/>
</dbReference>
<evidence type="ECO:0000313" key="2">
    <source>
        <dbReference type="EMBL" id="OAN44284.1"/>
    </source>
</evidence>
<dbReference type="AlphaFoldDB" id="A0A178M8R5"/>
<dbReference type="OrthoDB" id="9767366at2"/>
<name>A0A178M8R5_9CHLR</name>